<evidence type="ECO:0000313" key="3">
    <source>
        <dbReference type="Proteomes" id="UP001054945"/>
    </source>
</evidence>
<feature type="region of interest" description="Disordered" evidence="1">
    <location>
        <begin position="1"/>
        <end position="24"/>
    </location>
</feature>
<protein>
    <submittedName>
        <fullName evidence="2">Uncharacterized protein</fullName>
    </submittedName>
</protein>
<dbReference type="EMBL" id="BPLR01012793">
    <property type="protein sequence ID" value="GIY56681.1"/>
    <property type="molecule type" value="Genomic_DNA"/>
</dbReference>
<accession>A0AAV4UFT3</accession>
<evidence type="ECO:0000256" key="1">
    <source>
        <dbReference type="SAM" id="MobiDB-lite"/>
    </source>
</evidence>
<sequence>MNLEEGHVSRMPSPASTSPSPNDYRYQERRKVAFSVQQSLRSTLTDTSRCWKQALARHSKTSEQTSAFQTTREALQQPKKKSIEIAFRLDTGECEAHRNVFFILRYSIGWNLVKRHDFCFLGHDFEFRWGSSE</sequence>
<dbReference type="AlphaFoldDB" id="A0AAV4UFT3"/>
<dbReference type="Proteomes" id="UP001054945">
    <property type="component" value="Unassembled WGS sequence"/>
</dbReference>
<organism evidence="2 3">
    <name type="scientific">Caerostris extrusa</name>
    <name type="common">Bark spider</name>
    <name type="synonym">Caerostris bankana</name>
    <dbReference type="NCBI Taxonomy" id="172846"/>
    <lineage>
        <taxon>Eukaryota</taxon>
        <taxon>Metazoa</taxon>
        <taxon>Ecdysozoa</taxon>
        <taxon>Arthropoda</taxon>
        <taxon>Chelicerata</taxon>
        <taxon>Arachnida</taxon>
        <taxon>Araneae</taxon>
        <taxon>Araneomorphae</taxon>
        <taxon>Entelegynae</taxon>
        <taxon>Araneoidea</taxon>
        <taxon>Araneidae</taxon>
        <taxon>Caerostris</taxon>
    </lineage>
</organism>
<name>A0AAV4UFT3_CAEEX</name>
<proteinExistence type="predicted"/>
<evidence type="ECO:0000313" key="2">
    <source>
        <dbReference type="EMBL" id="GIY56681.1"/>
    </source>
</evidence>
<reference evidence="2 3" key="1">
    <citation type="submission" date="2021-06" db="EMBL/GenBank/DDBJ databases">
        <title>Caerostris extrusa draft genome.</title>
        <authorList>
            <person name="Kono N."/>
            <person name="Arakawa K."/>
        </authorList>
    </citation>
    <scope>NUCLEOTIDE SEQUENCE [LARGE SCALE GENOMIC DNA]</scope>
</reference>
<comment type="caution">
    <text evidence="2">The sequence shown here is derived from an EMBL/GenBank/DDBJ whole genome shotgun (WGS) entry which is preliminary data.</text>
</comment>
<keyword evidence="3" id="KW-1185">Reference proteome</keyword>
<gene>
    <name evidence="2" type="ORF">CEXT_118391</name>
</gene>